<dbReference type="AlphaFoldDB" id="A0AAE0BL97"/>
<reference evidence="2 3" key="1">
    <citation type="journal article" date="2015" name="Genome Biol. Evol.">
        <title>Comparative Genomics of a Bacterivorous Green Alga Reveals Evolutionary Causalities and Consequences of Phago-Mixotrophic Mode of Nutrition.</title>
        <authorList>
            <person name="Burns J.A."/>
            <person name="Paasch A."/>
            <person name="Narechania A."/>
            <person name="Kim E."/>
        </authorList>
    </citation>
    <scope>NUCLEOTIDE SEQUENCE [LARGE SCALE GENOMIC DNA]</scope>
    <source>
        <strain evidence="2 3">PLY_AMNH</strain>
    </source>
</reference>
<name>A0AAE0BL97_9CHLO</name>
<organism evidence="2 3">
    <name type="scientific">Cymbomonas tetramitiformis</name>
    <dbReference type="NCBI Taxonomy" id="36881"/>
    <lineage>
        <taxon>Eukaryota</taxon>
        <taxon>Viridiplantae</taxon>
        <taxon>Chlorophyta</taxon>
        <taxon>Pyramimonadophyceae</taxon>
        <taxon>Pyramimonadales</taxon>
        <taxon>Pyramimonadaceae</taxon>
        <taxon>Cymbomonas</taxon>
    </lineage>
</organism>
<feature type="non-terminal residue" evidence="2">
    <location>
        <position position="300"/>
    </location>
</feature>
<evidence type="ECO:0000259" key="1">
    <source>
        <dbReference type="PROSITE" id="PS50948"/>
    </source>
</evidence>
<comment type="caution">
    <text evidence="2">The sequence shown here is derived from an EMBL/GenBank/DDBJ whole genome shotgun (WGS) entry which is preliminary data.</text>
</comment>
<sequence>MWTESLGEITIESPPPPPVSLEMITYDTCMWATQPASYSLSNSAAQLVAVGDEWPYTRDTVEECADLCLNQDACGFFKYYNVGDNAHRSCYLFEESDDTVVYSSEDDNRQSVVAVCGKPLMYNNDFDADYVESDVSRSVPRDWYGMSGSILLSLQRSALYQHDSGNGVNYLALENQGAEVSQKVYNLQAGGSYRVSYMAASAAGDGIEQKLLVAIGGTKVRVDALQEDFVAYELYFYPDSDSVSLSFTSASPRTRRGNNTVILLDKIRVTAIDPSDMPSASQPDFIWKVYKDYTGEGTYG</sequence>
<evidence type="ECO:0000313" key="2">
    <source>
        <dbReference type="EMBL" id="KAK3238064.1"/>
    </source>
</evidence>
<protein>
    <recommendedName>
        <fullName evidence="1">Apple domain-containing protein</fullName>
    </recommendedName>
</protein>
<dbReference type="PROSITE" id="PS50948">
    <property type="entry name" value="PAN"/>
    <property type="match status" value="1"/>
</dbReference>
<keyword evidence="3" id="KW-1185">Reference proteome</keyword>
<proteinExistence type="predicted"/>
<gene>
    <name evidence="2" type="ORF">CYMTET_51900</name>
</gene>
<dbReference type="Proteomes" id="UP001190700">
    <property type="component" value="Unassembled WGS sequence"/>
</dbReference>
<dbReference type="Gene3D" id="3.50.4.10">
    <property type="entry name" value="Hepatocyte Growth Factor"/>
    <property type="match status" value="1"/>
</dbReference>
<evidence type="ECO:0000313" key="3">
    <source>
        <dbReference type="Proteomes" id="UP001190700"/>
    </source>
</evidence>
<dbReference type="EMBL" id="LGRX02034343">
    <property type="protein sequence ID" value="KAK3238064.1"/>
    <property type="molecule type" value="Genomic_DNA"/>
</dbReference>
<dbReference type="Pfam" id="PF00024">
    <property type="entry name" value="PAN_1"/>
    <property type="match status" value="1"/>
</dbReference>
<feature type="domain" description="Apple" evidence="1">
    <location>
        <begin position="29"/>
        <end position="116"/>
    </location>
</feature>
<accession>A0AAE0BL97</accession>
<dbReference type="InterPro" id="IPR003609">
    <property type="entry name" value="Pan_app"/>
</dbReference>